<sequence>MSDIDKNAHYEFDNYIFKLNTRDTGNHLTIEKQSNNRILFSDSFDKIEDILLLGKKIYIKLIDKEKPIAIKFSIFSNKFEAFKVYQKLERAFHDHKLKTEFNELYGKYKEEAESVYNKYIKVCDRFKKSMREAGSTYVKLQNKNKELTNKVNMLLDQKQDSDTSNKLTTKCIKTSTGKSVNDVHHNNNPEEDVPEQDHENSVRKYRT</sequence>
<evidence type="ECO:0000313" key="3">
    <source>
        <dbReference type="EMBL" id="OTA21540.1"/>
    </source>
</evidence>
<dbReference type="RefSeq" id="WP_086111167.1">
    <property type="nucleotide sequence ID" value="NZ_CAWNHF010000112.1"/>
</dbReference>
<protein>
    <submittedName>
        <fullName evidence="3">Uncharacterized protein</fullName>
    </submittedName>
</protein>
<organism evidence="3 4">
    <name type="scientific">Xenorhabdus beddingii</name>
    <dbReference type="NCBI Taxonomy" id="40578"/>
    <lineage>
        <taxon>Bacteria</taxon>
        <taxon>Pseudomonadati</taxon>
        <taxon>Pseudomonadota</taxon>
        <taxon>Gammaproteobacteria</taxon>
        <taxon>Enterobacterales</taxon>
        <taxon>Morganellaceae</taxon>
        <taxon>Xenorhabdus</taxon>
    </lineage>
</organism>
<feature type="coiled-coil region" evidence="1">
    <location>
        <begin position="130"/>
        <end position="157"/>
    </location>
</feature>
<keyword evidence="1" id="KW-0175">Coiled coil</keyword>
<accession>A0A1Y2SR83</accession>
<dbReference type="AlphaFoldDB" id="A0A1Y2SR83"/>
<feature type="compositionally biased region" description="Basic and acidic residues" evidence="2">
    <location>
        <begin position="195"/>
        <end position="207"/>
    </location>
</feature>
<reference evidence="3 4" key="1">
    <citation type="submission" date="2017-01" db="EMBL/GenBank/DDBJ databases">
        <title>Deconstructing symbiosis and pathogenesis requirements using a combined genomic-metabolomic approach.</title>
        <authorList>
            <person name="Tobias N.J."/>
            <person name="Wolff H."/>
            <person name="Djahanschiri B."/>
            <person name="Ebersberger I."/>
            <person name="Bode H.B."/>
        </authorList>
    </citation>
    <scope>NUCLEOTIDE SEQUENCE [LARGE SCALE GENOMIC DNA]</scope>
    <source>
        <strain evidence="3 4">DSM 4764</strain>
    </source>
</reference>
<dbReference type="EMBL" id="MUBK01000002">
    <property type="protein sequence ID" value="OTA21540.1"/>
    <property type="molecule type" value="Genomic_DNA"/>
</dbReference>
<proteinExistence type="predicted"/>
<evidence type="ECO:0000256" key="2">
    <source>
        <dbReference type="SAM" id="MobiDB-lite"/>
    </source>
</evidence>
<evidence type="ECO:0000256" key="1">
    <source>
        <dbReference type="SAM" id="Coils"/>
    </source>
</evidence>
<name>A0A1Y2SR83_9GAMM</name>
<gene>
    <name evidence="3" type="ORF">Xbed_00286</name>
</gene>
<dbReference type="Proteomes" id="UP000194204">
    <property type="component" value="Unassembled WGS sequence"/>
</dbReference>
<keyword evidence="4" id="KW-1185">Reference proteome</keyword>
<evidence type="ECO:0000313" key="4">
    <source>
        <dbReference type="Proteomes" id="UP000194204"/>
    </source>
</evidence>
<dbReference type="OrthoDB" id="6442873at2"/>
<comment type="caution">
    <text evidence="3">The sequence shown here is derived from an EMBL/GenBank/DDBJ whole genome shotgun (WGS) entry which is preliminary data.</text>
</comment>
<feature type="region of interest" description="Disordered" evidence="2">
    <location>
        <begin position="177"/>
        <end position="207"/>
    </location>
</feature>